<accession>A0A3F3QIH0</accession>
<dbReference type="EMBL" id="KZ852032">
    <property type="protein sequence ID" value="RDH39078.1"/>
    <property type="molecule type" value="Genomic_DNA"/>
</dbReference>
<dbReference type="AlphaFoldDB" id="A0A3F3QIH0"/>
<feature type="region of interest" description="Disordered" evidence="1">
    <location>
        <begin position="55"/>
        <end position="78"/>
    </location>
</feature>
<evidence type="ECO:0000313" key="2">
    <source>
        <dbReference type="EMBL" id="RDH39078.1"/>
    </source>
</evidence>
<name>A0A3F3QIH0_9EURO</name>
<gene>
    <name evidence="2" type="ORF">BDQ94DRAFT_132312</name>
</gene>
<dbReference type="RefSeq" id="XP_026632100.1">
    <property type="nucleotide sequence ID" value="XM_026764034.1"/>
</dbReference>
<protein>
    <submittedName>
        <fullName evidence="2">Uncharacterized protein</fullName>
    </submittedName>
</protein>
<organism evidence="2 3">
    <name type="scientific">Aspergillus welwitschiae</name>
    <dbReference type="NCBI Taxonomy" id="1341132"/>
    <lineage>
        <taxon>Eukaryota</taxon>
        <taxon>Fungi</taxon>
        <taxon>Dikarya</taxon>
        <taxon>Ascomycota</taxon>
        <taxon>Pezizomycotina</taxon>
        <taxon>Eurotiomycetes</taxon>
        <taxon>Eurotiomycetidae</taxon>
        <taxon>Eurotiales</taxon>
        <taxon>Aspergillaceae</taxon>
        <taxon>Aspergillus</taxon>
        <taxon>Aspergillus subgen. Circumdati</taxon>
    </lineage>
</organism>
<keyword evidence="3" id="KW-1185">Reference proteome</keyword>
<evidence type="ECO:0000313" key="3">
    <source>
        <dbReference type="Proteomes" id="UP000253729"/>
    </source>
</evidence>
<proteinExistence type="predicted"/>
<evidence type="ECO:0000256" key="1">
    <source>
        <dbReference type="SAM" id="MobiDB-lite"/>
    </source>
</evidence>
<dbReference type="GeneID" id="38132390"/>
<sequence length="78" mass="8536">MSGKEMRSRRIRCCIGFWAATAGLGRELASAGHKDETITYYSRLGTVSMVPCSPPTSTGPWLGSNCGQGRRREQDQGR</sequence>
<reference evidence="2 3" key="1">
    <citation type="submission" date="2018-07" db="EMBL/GenBank/DDBJ databases">
        <title>The genomes of Aspergillus section Nigri reveals drivers in fungal speciation.</title>
        <authorList>
            <consortium name="DOE Joint Genome Institute"/>
            <person name="Vesth T.C."/>
            <person name="Nybo J."/>
            <person name="Theobald S."/>
            <person name="Brandl J."/>
            <person name="Frisvad J.C."/>
            <person name="Nielsen K.F."/>
            <person name="Lyhne E.K."/>
            <person name="Kogle M.E."/>
            <person name="Kuo A."/>
            <person name="Riley R."/>
            <person name="Clum A."/>
            <person name="Nolan M."/>
            <person name="Lipzen A."/>
            <person name="Salamov A."/>
            <person name="Henrissat B."/>
            <person name="Wiebenga A."/>
            <person name="De vries R.P."/>
            <person name="Grigoriev I.V."/>
            <person name="Mortensen U.H."/>
            <person name="Andersen M.R."/>
            <person name="Baker S.E."/>
        </authorList>
    </citation>
    <scope>NUCLEOTIDE SEQUENCE [LARGE SCALE GENOMIC DNA]</scope>
    <source>
        <strain evidence="2 3">CBS 139.54b</strain>
    </source>
</reference>
<dbReference type="Proteomes" id="UP000253729">
    <property type="component" value="Unassembled WGS sequence"/>
</dbReference>